<dbReference type="CDD" id="cd06579">
    <property type="entry name" value="TM_PBP1_transp_AraH_like"/>
    <property type="match status" value="1"/>
</dbReference>
<dbReference type="Pfam" id="PF02653">
    <property type="entry name" value="BPD_transp_2"/>
    <property type="match status" value="1"/>
</dbReference>
<evidence type="ECO:0000256" key="6">
    <source>
        <dbReference type="SAM" id="Phobius"/>
    </source>
</evidence>
<feature type="transmembrane region" description="Helical" evidence="6">
    <location>
        <begin position="68"/>
        <end position="85"/>
    </location>
</feature>
<comment type="caution">
    <text evidence="7">The sequence shown here is derived from an EMBL/GenBank/DDBJ whole genome shotgun (WGS) entry which is preliminary data.</text>
</comment>
<evidence type="ECO:0000313" key="7">
    <source>
        <dbReference type="EMBL" id="MDQ0470808.1"/>
    </source>
</evidence>
<dbReference type="Proteomes" id="UP001242480">
    <property type="component" value="Unassembled WGS sequence"/>
</dbReference>
<feature type="transmembrane region" description="Helical" evidence="6">
    <location>
        <begin position="91"/>
        <end position="114"/>
    </location>
</feature>
<dbReference type="EMBL" id="JAUSVX010000007">
    <property type="protein sequence ID" value="MDQ0470808.1"/>
    <property type="molecule type" value="Genomic_DNA"/>
</dbReference>
<keyword evidence="8" id="KW-1185">Reference proteome</keyword>
<evidence type="ECO:0000256" key="4">
    <source>
        <dbReference type="ARBA" id="ARBA00022989"/>
    </source>
</evidence>
<feature type="transmembrane region" description="Helical" evidence="6">
    <location>
        <begin position="235"/>
        <end position="254"/>
    </location>
</feature>
<organism evidence="7 8">
    <name type="scientific">Labrys wisconsinensis</name>
    <dbReference type="NCBI Taxonomy" id="425677"/>
    <lineage>
        <taxon>Bacteria</taxon>
        <taxon>Pseudomonadati</taxon>
        <taxon>Pseudomonadota</taxon>
        <taxon>Alphaproteobacteria</taxon>
        <taxon>Hyphomicrobiales</taxon>
        <taxon>Xanthobacteraceae</taxon>
        <taxon>Labrys</taxon>
    </lineage>
</organism>
<evidence type="ECO:0000256" key="1">
    <source>
        <dbReference type="ARBA" id="ARBA00004651"/>
    </source>
</evidence>
<sequence length="323" mass="32352">MRFDHHLLRRILGFTPLILLVALLLASAAVDPRVVAPASLVNIAAQATPIAVLGIGTFIVLLTAGIDLSAGVGVALCAILIAGGLDRGLPLPAALALGCTAMAAVGLANGLVIAVLRIPPFVTTLATMVAVQGATLAVAQKGVLIVNDPVLKAVGFGRIAGLPAAIVLTALVAALAYGLMRMTRFGLRSYALGSDRGAAELAGVPILRQTVLVYVASGVFTFLAAALMVSRVPVVTPNIGGTGLLLDAIAAAVLGGTSIFGGRGSVGGVVVGALIVSLLTNALRVFGVDPSSIDLFKGLIIMAALLGDAALTAASLRLDRRLG</sequence>
<proteinExistence type="predicted"/>
<keyword evidence="3 6" id="KW-0812">Transmembrane</keyword>
<feature type="transmembrane region" description="Helical" evidence="6">
    <location>
        <begin position="38"/>
        <end position="61"/>
    </location>
</feature>
<dbReference type="InterPro" id="IPR001851">
    <property type="entry name" value="ABC_transp_permease"/>
</dbReference>
<keyword evidence="4 6" id="KW-1133">Transmembrane helix</keyword>
<feature type="transmembrane region" description="Helical" evidence="6">
    <location>
        <begin position="121"/>
        <end position="139"/>
    </location>
</feature>
<evidence type="ECO:0000256" key="2">
    <source>
        <dbReference type="ARBA" id="ARBA00022475"/>
    </source>
</evidence>
<evidence type="ECO:0000256" key="5">
    <source>
        <dbReference type="ARBA" id="ARBA00023136"/>
    </source>
</evidence>
<accession>A0ABU0J960</accession>
<evidence type="ECO:0000313" key="8">
    <source>
        <dbReference type="Proteomes" id="UP001242480"/>
    </source>
</evidence>
<name>A0ABU0J960_9HYPH</name>
<reference evidence="7 8" key="1">
    <citation type="submission" date="2023-07" db="EMBL/GenBank/DDBJ databases">
        <title>Genomic Encyclopedia of Type Strains, Phase IV (KMG-IV): sequencing the most valuable type-strain genomes for metagenomic binning, comparative biology and taxonomic classification.</title>
        <authorList>
            <person name="Goeker M."/>
        </authorList>
    </citation>
    <scope>NUCLEOTIDE SEQUENCE [LARGE SCALE GENOMIC DNA]</scope>
    <source>
        <strain evidence="7 8">DSM 19619</strain>
    </source>
</reference>
<dbReference type="RefSeq" id="WP_307275073.1">
    <property type="nucleotide sequence ID" value="NZ_JAUSVX010000007.1"/>
</dbReference>
<feature type="transmembrane region" description="Helical" evidence="6">
    <location>
        <begin position="211"/>
        <end position="229"/>
    </location>
</feature>
<comment type="subcellular location">
    <subcellularLocation>
        <location evidence="1">Cell membrane</location>
        <topology evidence="1">Multi-pass membrane protein</topology>
    </subcellularLocation>
</comment>
<dbReference type="PANTHER" id="PTHR32196:SF72">
    <property type="entry name" value="RIBOSE IMPORT PERMEASE PROTEIN RBSC"/>
    <property type="match status" value="1"/>
</dbReference>
<keyword evidence="5 6" id="KW-0472">Membrane</keyword>
<dbReference type="PANTHER" id="PTHR32196">
    <property type="entry name" value="ABC TRANSPORTER PERMEASE PROTEIN YPHD-RELATED-RELATED"/>
    <property type="match status" value="1"/>
</dbReference>
<gene>
    <name evidence="7" type="ORF">QO011_003827</name>
</gene>
<feature type="transmembrane region" description="Helical" evidence="6">
    <location>
        <begin position="298"/>
        <end position="318"/>
    </location>
</feature>
<protein>
    <submittedName>
        <fullName evidence="7">Ribose/xylose/arabinose/galactoside ABC-type transport system permease subunit</fullName>
    </submittedName>
</protein>
<feature type="transmembrane region" description="Helical" evidence="6">
    <location>
        <begin position="159"/>
        <end position="180"/>
    </location>
</feature>
<feature type="transmembrane region" description="Helical" evidence="6">
    <location>
        <begin position="266"/>
        <end position="286"/>
    </location>
</feature>
<evidence type="ECO:0000256" key="3">
    <source>
        <dbReference type="ARBA" id="ARBA00022692"/>
    </source>
</evidence>
<keyword evidence="2" id="KW-1003">Cell membrane</keyword>